<dbReference type="Proteomes" id="UP001388366">
    <property type="component" value="Unassembled WGS sequence"/>
</dbReference>
<evidence type="ECO:0000256" key="3">
    <source>
        <dbReference type="ARBA" id="ARBA00023163"/>
    </source>
</evidence>
<name>A0ABU9TY55_9GAMM</name>
<dbReference type="CDD" id="cd00090">
    <property type="entry name" value="HTH_ARSR"/>
    <property type="match status" value="1"/>
</dbReference>
<protein>
    <submittedName>
        <fullName evidence="5">Metalloregulator ArsR/SmtB family transcription factor</fullName>
    </submittedName>
</protein>
<dbReference type="EMBL" id="JBBMQU010000001">
    <property type="protein sequence ID" value="MEM5549156.1"/>
    <property type="molecule type" value="Genomic_DNA"/>
</dbReference>
<dbReference type="PANTHER" id="PTHR33154">
    <property type="entry name" value="TRANSCRIPTIONAL REGULATOR, ARSR FAMILY"/>
    <property type="match status" value="1"/>
</dbReference>
<dbReference type="PROSITE" id="PS50987">
    <property type="entry name" value="HTH_ARSR_2"/>
    <property type="match status" value="1"/>
</dbReference>
<accession>A0ABU9TY55</accession>
<feature type="domain" description="HTH arsR-type" evidence="4">
    <location>
        <begin position="1"/>
        <end position="87"/>
    </location>
</feature>
<dbReference type="PRINTS" id="PR00778">
    <property type="entry name" value="HTHARSR"/>
</dbReference>
<dbReference type="PANTHER" id="PTHR33154:SF33">
    <property type="entry name" value="TRANSCRIPTIONAL REPRESSOR SDPR"/>
    <property type="match status" value="1"/>
</dbReference>
<evidence type="ECO:0000256" key="1">
    <source>
        <dbReference type="ARBA" id="ARBA00023015"/>
    </source>
</evidence>
<keyword evidence="1" id="KW-0805">Transcription regulation</keyword>
<sequence>MSNVFQALSSPVRRKILAFLSEASLTAGEIANKFEMSKPALSKHLNILSNAGLISSEKKGQFVHYQLVKENLFASINDFLVDFCPEGKPLKIQSQVIAKEQKKTTD</sequence>
<dbReference type="InterPro" id="IPR036388">
    <property type="entry name" value="WH-like_DNA-bd_sf"/>
</dbReference>
<organism evidence="5 6">
    <name type="scientific">Pseudoalteromonas neustonica</name>
    <dbReference type="NCBI Taxonomy" id="1840331"/>
    <lineage>
        <taxon>Bacteria</taxon>
        <taxon>Pseudomonadati</taxon>
        <taxon>Pseudomonadota</taxon>
        <taxon>Gammaproteobacteria</taxon>
        <taxon>Alteromonadales</taxon>
        <taxon>Pseudoalteromonadaceae</taxon>
        <taxon>Pseudoalteromonas</taxon>
    </lineage>
</organism>
<proteinExistence type="predicted"/>
<dbReference type="SUPFAM" id="SSF46785">
    <property type="entry name" value="Winged helix' DNA-binding domain"/>
    <property type="match status" value="1"/>
</dbReference>
<keyword evidence="3" id="KW-0804">Transcription</keyword>
<dbReference type="Pfam" id="PF01022">
    <property type="entry name" value="HTH_5"/>
    <property type="match status" value="1"/>
</dbReference>
<evidence type="ECO:0000313" key="6">
    <source>
        <dbReference type="Proteomes" id="UP001388366"/>
    </source>
</evidence>
<reference evidence="5 6" key="1">
    <citation type="submission" date="2024-03" db="EMBL/GenBank/DDBJ databases">
        <title>Community enrichment and isolation of bacterial strains for fucoidan degradation.</title>
        <authorList>
            <person name="Sichert A."/>
        </authorList>
    </citation>
    <scope>NUCLEOTIDE SEQUENCE [LARGE SCALE GENOMIC DNA]</scope>
    <source>
        <strain evidence="5 6">AS81</strain>
    </source>
</reference>
<evidence type="ECO:0000256" key="2">
    <source>
        <dbReference type="ARBA" id="ARBA00023125"/>
    </source>
</evidence>
<keyword evidence="2" id="KW-0238">DNA-binding</keyword>
<keyword evidence="6" id="KW-1185">Reference proteome</keyword>
<comment type="caution">
    <text evidence="5">The sequence shown here is derived from an EMBL/GenBank/DDBJ whole genome shotgun (WGS) entry which is preliminary data.</text>
</comment>
<dbReference type="NCBIfam" id="NF033788">
    <property type="entry name" value="HTH_metalloreg"/>
    <property type="match status" value="1"/>
</dbReference>
<gene>
    <name evidence="5" type="ORF">WNY63_00210</name>
</gene>
<dbReference type="SMART" id="SM00418">
    <property type="entry name" value="HTH_ARSR"/>
    <property type="match status" value="1"/>
</dbReference>
<dbReference type="InterPro" id="IPR036390">
    <property type="entry name" value="WH_DNA-bd_sf"/>
</dbReference>
<dbReference type="InterPro" id="IPR001845">
    <property type="entry name" value="HTH_ArsR_DNA-bd_dom"/>
</dbReference>
<dbReference type="RefSeq" id="WP_342883016.1">
    <property type="nucleotide sequence ID" value="NZ_JBBMQU010000001.1"/>
</dbReference>
<dbReference type="InterPro" id="IPR011991">
    <property type="entry name" value="ArsR-like_HTH"/>
</dbReference>
<dbReference type="Gene3D" id="1.10.10.10">
    <property type="entry name" value="Winged helix-like DNA-binding domain superfamily/Winged helix DNA-binding domain"/>
    <property type="match status" value="1"/>
</dbReference>
<dbReference type="InterPro" id="IPR051081">
    <property type="entry name" value="HTH_MetalResp_TranReg"/>
</dbReference>
<evidence type="ECO:0000313" key="5">
    <source>
        <dbReference type="EMBL" id="MEM5549156.1"/>
    </source>
</evidence>
<evidence type="ECO:0000259" key="4">
    <source>
        <dbReference type="PROSITE" id="PS50987"/>
    </source>
</evidence>